<keyword evidence="3" id="KW-1003">Cell membrane</keyword>
<evidence type="ECO:0000256" key="5">
    <source>
        <dbReference type="ARBA" id="ARBA00022989"/>
    </source>
</evidence>
<dbReference type="Gene3D" id="1.20.1250.20">
    <property type="entry name" value="MFS general substrate transporter like domains"/>
    <property type="match status" value="2"/>
</dbReference>
<feature type="transmembrane region" description="Helical" evidence="7">
    <location>
        <begin position="147"/>
        <end position="166"/>
    </location>
</feature>
<dbReference type="Pfam" id="PF07690">
    <property type="entry name" value="MFS_1"/>
    <property type="match status" value="1"/>
</dbReference>
<dbReference type="EMBL" id="JAGGKP010000006">
    <property type="protein sequence ID" value="MBP1937707.1"/>
    <property type="molecule type" value="Genomic_DNA"/>
</dbReference>
<feature type="transmembrane region" description="Helical" evidence="7">
    <location>
        <begin position="284"/>
        <end position="300"/>
    </location>
</feature>
<dbReference type="SUPFAM" id="SSF103473">
    <property type="entry name" value="MFS general substrate transporter"/>
    <property type="match status" value="1"/>
</dbReference>
<dbReference type="InterPro" id="IPR020846">
    <property type="entry name" value="MFS_dom"/>
</dbReference>
<name>A0ABS4H5Q3_9BACL</name>
<feature type="transmembrane region" description="Helical" evidence="7">
    <location>
        <begin position="217"/>
        <end position="239"/>
    </location>
</feature>
<dbReference type="Proteomes" id="UP001519273">
    <property type="component" value="Unassembled WGS sequence"/>
</dbReference>
<evidence type="ECO:0000313" key="10">
    <source>
        <dbReference type="Proteomes" id="UP001519273"/>
    </source>
</evidence>
<evidence type="ECO:0000256" key="6">
    <source>
        <dbReference type="ARBA" id="ARBA00023136"/>
    </source>
</evidence>
<feature type="transmembrane region" description="Helical" evidence="7">
    <location>
        <begin position="53"/>
        <end position="74"/>
    </location>
</feature>
<comment type="subcellular location">
    <subcellularLocation>
        <location evidence="1">Cell membrane</location>
        <topology evidence="1">Multi-pass membrane protein</topology>
    </subcellularLocation>
</comment>
<feature type="transmembrane region" description="Helical" evidence="7">
    <location>
        <begin position="172"/>
        <end position="192"/>
    </location>
</feature>
<proteinExistence type="predicted"/>
<evidence type="ECO:0000256" key="1">
    <source>
        <dbReference type="ARBA" id="ARBA00004651"/>
    </source>
</evidence>
<dbReference type="InterPro" id="IPR050171">
    <property type="entry name" value="MFS_Transporters"/>
</dbReference>
<dbReference type="PRINTS" id="PR01035">
    <property type="entry name" value="TCRTETA"/>
</dbReference>
<dbReference type="RefSeq" id="WP_209850795.1">
    <property type="nucleotide sequence ID" value="NZ_CBCRVE010000007.1"/>
</dbReference>
<dbReference type="PANTHER" id="PTHR23517:SF3">
    <property type="entry name" value="INTEGRAL MEMBRANE TRANSPORT PROTEIN"/>
    <property type="match status" value="1"/>
</dbReference>
<feature type="transmembrane region" description="Helical" evidence="7">
    <location>
        <begin position="306"/>
        <end position="328"/>
    </location>
</feature>
<feature type="domain" description="Major facilitator superfamily (MFS) profile" evidence="8">
    <location>
        <begin position="20"/>
        <end position="397"/>
    </location>
</feature>
<keyword evidence="6 7" id="KW-0472">Membrane</keyword>
<dbReference type="PANTHER" id="PTHR23517">
    <property type="entry name" value="RESISTANCE PROTEIN MDTM, PUTATIVE-RELATED-RELATED"/>
    <property type="match status" value="1"/>
</dbReference>
<comment type="caution">
    <text evidence="9">The sequence shown here is derived from an EMBL/GenBank/DDBJ whole genome shotgun (WGS) entry which is preliminary data.</text>
</comment>
<reference evidence="9 10" key="1">
    <citation type="submission" date="2021-03" db="EMBL/GenBank/DDBJ databases">
        <title>Genomic Encyclopedia of Type Strains, Phase IV (KMG-IV): sequencing the most valuable type-strain genomes for metagenomic binning, comparative biology and taxonomic classification.</title>
        <authorList>
            <person name="Goeker M."/>
        </authorList>
    </citation>
    <scope>NUCLEOTIDE SEQUENCE [LARGE SCALE GENOMIC DNA]</scope>
    <source>
        <strain evidence="9 10">DSM 23491</strain>
    </source>
</reference>
<protein>
    <submittedName>
        <fullName evidence="9">MFS family permease</fullName>
    </submittedName>
</protein>
<feature type="transmembrane region" description="Helical" evidence="7">
    <location>
        <begin position="254"/>
        <end position="277"/>
    </location>
</feature>
<keyword evidence="10" id="KW-1185">Reference proteome</keyword>
<keyword evidence="5 7" id="KW-1133">Transmembrane helix</keyword>
<feature type="transmembrane region" description="Helical" evidence="7">
    <location>
        <begin position="373"/>
        <end position="393"/>
    </location>
</feature>
<evidence type="ECO:0000313" key="9">
    <source>
        <dbReference type="EMBL" id="MBP1937707.1"/>
    </source>
</evidence>
<dbReference type="PROSITE" id="PS50850">
    <property type="entry name" value="MFS"/>
    <property type="match status" value="1"/>
</dbReference>
<evidence type="ECO:0000256" key="4">
    <source>
        <dbReference type="ARBA" id="ARBA00022692"/>
    </source>
</evidence>
<keyword evidence="4 7" id="KW-0812">Transmembrane</keyword>
<gene>
    <name evidence="9" type="ORF">J2Z20_002620</name>
</gene>
<dbReference type="InterPro" id="IPR036259">
    <property type="entry name" value="MFS_trans_sf"/>
</dbReference>
<dbReference type="CDD" id="cd17490">
    <property type="entry name" value="MFS_YxlH_like"/>
    <property type="match status" value="1"/>
</dbReference>
<accession>A0ABS4H5Q3</accession>
<feature type="transmembrane region" description="Helical" evidence="7">
    <location>
        <begin position="22"/>
        <end position="41"/>
    </location>
</feature>
<feature type="transmembrane region" description="Helical" evidence="7">
    <location>
        <begin position="349"/>
        <end position="367"/>
    </location>
</feature>
<feature type="transmembrane region" description="Helical" evidence="7">
    <location>
        <begin position="110"/>
        <end position="135"/>
    </location>
</feature>
<evidence type="ECO:0000256" key="3">
    <source>
        <dbReference type="ARBA" id="ARBA00022475"/>
    </source>
</evidence>
<organism evidence="9 10">
    <name type="scientific">Paenibacillus sediminis</name>
    <dbReference type="NCBI Taxonomy" id="664909"/>
    <lineage>
        <taxon>Bacteria</taxon>
        <taxon>Bacillati</taxon>
        <taxon>Bacillota</taxon>
        <taxon>Bacilli</taxon>
        <taxon>Bacillales</taxon>
        <taxon>Paenibacillaceae</taxon>
        <taxon>Paenibacillus</taxon>
    </lineage>
</organism>
<evidence type="ECO:0000259" key="8">
    <source>
        <dbReference type="PROSITE" id="PS50850"/>
    </source>
</evidence>
<feature type="transmembrane region" description="Helical" evidence="7">
    <location>
        <begin position="86"/>
        <end position="104"/>
    </location>
</feature>
<evidence type="ECO:0000256" key="2">
    <source>
        <dbReference type="ARBA" id="ARBA00022448"/>
    </source>
</evidence>
<dbReference type="InterPro" id="IPR011701">
    <property type="entry name" value="MFS"/>
</dbReference>
<dbReference type="InterPro" id="IPR001958">
    <property type="entry name" value="Tet-R_TetA/multi-R_MdtG-like"/>
</dbReference>
<sequence length="406" mass="45190">METTTAKVETEANSDSNSRQKALFIVVVFLYWFSTYIYVPILSPYIEHLGASYTFLGMVLGVYGLMQIIFRLPLGIWSDFLNRRRPFIMLGIISSGVSGFAFALTDQLGWALFARALAGIAASTWVVFTVAYSGYFAQEEVTKAMSVMQFTTVIAQLTSMMISGYLVDTWNWKVPFMLGGIISVIALVLSFYMKDRQESTRAAMKLKDLVPVMREPMLFKVSFLSILAHCILFITMFGYTPNQAIALGASKNDLAWLTLSFMVPHALTTLFAGKYFVQRFGERATIVLGYMGSAVFTFFIPAAHSFLWLCITQIFNGLFQGLIFPLLLGKSVEHIEPEKRATAMGFYQAVYAVGMFIGPFAAGWVSNQWGLAVGFRLAAVVAFCASVLAFYWIKRKSKGPVSVSES</sequence>
<keyword evidence="2" id="KW-0813">Transport</keyword>
<evidence type="ECO:0000256" key="7">
    <source>
        <dbReference type="SAM" id="Phobius"/>
    </source>
</evidence>